<name>A0A497V2G4_9FLAO</name>
<keyword evidence="3" id="KW-1185">Reference proteome</keyword>
<dbReference type="InterPro" id="IPR032710">
    <property type="entry name" value="NTF2-like_dom_sf"/>
</dbReference>
<dbReference type="SUPFAM" id="SSF54427">
    <property type="entry name" value="NTF2-like"/>
    <property type="match status" value="1"/>
</dbReference>
<dbReference type="PANTHER" id="PTHR38436:SF1">
    <property type="entry name" value="ESTER CYCLASE"/>
    <property type="match status" value="1"/>
</dbReference>
<keyword evidence="2" id="KW-0413">Isomerase</keyword>
<dbReference type="Proteomes" id="UP000233767">
    <property type="component" value="Unassembled WGS sequence"/>
</dbReference>
<dbReference type="Proteomes" id="UP000275027">
    <property type="component" value="Unassembled WGS sequence"/>
</dbReference>
<dbReference type="EMBL" id="RCCB01000010">
    <property type="protein sequence ID" value="RLJ34715.1"/>
    <property type="molecule type" value="Genomic_DNA"/>
</dbReference>
<dbReference type="RefSeq" id="WP_101471578.1">
    <property type="nucleotide sequence ID" value="NZ_PJND01000007.1"/>
</dbReference>
<evidence type="ECO:0000313" key="3">
    <source>
        <dbReference type="Proteomes" id="UP000233767"/>
    </source>
</evidence>
<dbReference type="InterPro" id="IPR009959">
    <property type="entry name" value="Cyclase_SnoaL-like"/>
</dbReference>
<dbReference type="GO" id="GO:0016853">
    <property type="term" value="F:isomerase activity"/>
    <property type="evidence" value="ECO:0007669"/>
    <property type="project" value="UniProtKB-KW"/>
</dbReference>
<dbReference type="Gene3D" id="3.10.450.50">
    <property type="match status" value="1"/>
</dbReference>
<evidence type="ECO:0000313" key="4">
    <source>
        <dbReference type="Proteomes" id="UP000275027"/>
    </source>
</evidence>
<evidence type="ECO:0000313" key="2">
    <source>
        <dbReference type="EMBL" id="RLJ34715.1"/>
    </source>
</evidence>
<reference evidence="1 3" key="1">
    <citation type="submission" date="2017-12" db="EMBL/GenBank/DDBJ databases">
        <title>Genomic Encyclopedia of Type Strains, Phase III (KMG-III): the genomes of soil and plant-associated and newly described type strains.</title>
        <authorList>
            <person name="Whitman W."/>
        </authorList>
    </citation>
    <scope>NUCLEOTIDE SEQUENCE [LARGE SCALE GENOMIC DNA]</scope>
    <source>
        <strain evidence="1 3">IP-10</strain>
    </source>
</reference>
<proteinExistence type="predicted"/>
<gene>
    <name evidence="1" type="ORF">B0G92_1429</name>
    <name evidence="2" type="ORF">CLV50_0075</name>
</gene>
<comment type="caution">
    <text evidence="2">The sequence shown here is derived from an EMBL/GenBank/DDBJ whole genome shotgun (WGS) entry which is preliminary data.</text>
</comment>
<dbReference type="PANTHER" id="PTHR38436">
    <property type="entry name" value="POLYKETIDE CYCLASE SNOAL-LIKE DOMAIN"/>
    <property type="match status" value="1"/>
</dbReference>
<organism evidence="2 4">
    <name type="scientific">Flavobacterium lindanitolerans</name>
    <dbReference type="NCBI Taxonomy" id="428988"/>
    <lineage>
        <taxon>Bacteria</taxon>
        <taxon>Pseudomonadati</taxon>
        <taxon>Bacteroidota</taxon>
        <taxon>Flavobacteriia</taxon>
        <taxon>Flavobacteriales</taxon>
        <taxon>Flavobacteriaceae</taxon>
        <taxon>Flavobacterium</taxon>
    </lineage>
</organism>
<accession>A0A497V2G4</accession>
<dbReference type="EMBL" id="PJND01000007">
    <property type="protein sequence ID" value="PKW29784.1"/>
    <property type="molecule type" value="Genomic_DNA"/>
</dbReference>
<dbReference type="AlphaFoldDB" id="A0A497V2G4"/>
<dbReference type="GO" id="GO:0030638">
    <property type="term" value="P:polyketide metabolic process"/>
    <property type="evidence" value="ECO:0007669"/>
    <property type="project" value="InterPro"/>
</dbReference>
<dbReference type="Pfam" id="PF07366">
    <property type="entry name" value="SnoaL"/>
    <property type="match status" value="1"/>
</dbReference>
<protein>
    <submittedName>
        <fullName evidence="2">Steroid delta-isomerase-like uncharacterized protein</fullName>
    </submittedName>
</protein>
<evidence type="ECO:0000313" key="1">
    <source>
        <dbReference type="EMBL" id="PKW29784.1"/>
    </source>
</evidence>
<reference evidence="2 4" key="2">
    <citation type="submission" date="2018-10" db="EMBL/GenBank/DDBJ databases">
        <title>Genomic Encyclopedia of Archaeal and Bacterial Type Strains, Phase II (KMG-II): from individual species to whole genera.</title>
        <authorList>
            <person name="Goeker M."/>
        </authorList>
    </citation>
    <scope>NUCLEOTIDE SEQUENCE [LARGE SCALE GENOMIC DNA]</scope>
    <source>
        <strain evidence="2 4">DSM 21886</strain>
    </source>
</reference>
<sequence>MANETLIREFMQRIWNEKKLEDIPKYLAPEYTIHLDNADPWEGKTLKHDEFATRLHHTFGPFPDVHFDIKTAISDGNVVAITWIMTGTNTGQIGEWPATNRKIEAQGMTFYHILDGKIAGHTQAYDRTSIMKQLGFI</sequence>